<evidence type="ECO:0000256" key="6">
    <source>
        <dbReference type="ARBA" id="ARBA00022695"/>
    </source>
</evidence>
<dbReference type="PIRSF" id="PIRSF000806">
    <property type="entry name" value="UDPGP"/>
    <property type="match status" value="1"/>
</dbReference>
<evidence type="ECO:0000256" key="3">
    <source>
        <dbReference type="ARBA" id="ARBA00012415"/>
    </source>
</evidence>
<comment type="similarity">
    <text evidence="1 9">Belongs to the UDPGP type 1 family.</text>
</comment>
<dbReference type="EMBL" id="JTDF01021830">
    <property type="protein sequence ID" value="KAF8561326.1"/>
    <property type="molecule type" value="Genomic_DNA"/>
</dbReference>
<feature type="binding site" evidence="11">
    <location>
        <position position="421"/>
    </location>
    <ligand>
        <name>UTP</name>
        <dbReference type="ChEBI" id="CHEBI:46398"/>
    </ligand>
</feature>
<proteinExistence type="inferred from homology"/>
<feature type="binding site" evidence="11">
    <location>
        <position position="207"/>
    </location>
    <ligand>
        <name>UTP</name>
        <dbReference type="ChEBI" id="CHEBI:46398"/>
    </ligand>
</feature>
<feature type="binding site" evidence="11">
    <location>
        <position position="249"/>
    </location>
    <ligand>
        <name>UTP</name>
        <dbReference type="ChEBI" id="CHEBI:46398"/>
    </ligand>
</feature>
<evidence type="ECO:0000313" key="12">
    <source>
        <dbReference type="EMBL" id="KAF8561326.1"/>
    </source>
</evidence>
<protein>
    <recommendedName>
        <fullName evidence="4 9">UTP--glucose-1-phosphate uridylyltransferase</fullName>
        <ecNumber evidence="3 9">2.7.7.9</ecNumber>
    </recommendedName>
</protein>
<gene>
    <name evidence="12" type="ORF">P879_02234</name>
</gene>
<evidence type="ECO:0000256" key="2">
    <source>
        <dbReference type="ARBA" id="ARBA00011823"/>
    </source>
</evidence>
<evidence type="ECO:0000256" key="5">
    <source>
        <dbReference type="ARBA" id="ARBA00022679"/>
    </source>
</evidence>
<feature type="binding site" evidence="10">
    <location>
        <position position="250"/>
    </location>
    <ligand>
        <name>substrate</name>
    </ligand>
</feature>
<dbReference type="Gene3D" id="2.160.10.10">
    <property type="entry name" value="Hexapeptide repeat proteins"/>
    <property type="match status" value="1"/>
</dbReference>
<comment type="caution">
    <text evidence="12">The sequence shown here is derived from an EMBL/GenBank/DDBJ whole genome shotgun (WGS) entry which is preliminary data.</text>
</comment>
<dbReference type="GO" id="GO:0006011">
    <property type="term" value="P:UDP-alpha-D-glucose metabolic process"/>
    <property type="evidence" value="ECO:0007669"/>
    <property type="project" value="UniProtKB-UniRule"/>
</dbReference>
<feature type="binding site" evidence="11">
    <location>
        <position position="280"/>
    </location>
    <ligand>
        <name>UTP</name>
        <dbReference type="ChEBI" id="CHEBI:46398"/>
    </ligand>
</feature>
<accession>A0A8T0D1J5</accession>
<dbReference type="FunFam" id="3.90.550.10:FF:000002">
    <property type="entry name" value="UTP--glucose-1-phosphate uridylyltransferase"/>
    <property type="match status" value="1"/>
</dbReference>
<dbReference type="SUPFAM" id="SSF53448">
    <property type="entry name" value="Nucleotide-diphospho-sugar transferases"/>
    <property type="match status" value="1"/>
</dbReference>
<keyword evidence="5 9" id="KW-0808">Transferase</keyword>
<dbReference type="GO" id="GO:0003983">
    <property type="term" value="F:UTP:glucose-1-phosphate uridylyltransferase activity"/>
    <property type="evidence" value="ECO:0007669"/>
    <property type="project" value="UniProtKB-EC"/>
</dbReference>
<evidence type="ECO:0000256" key="4">
    <source>
        <dbReference type="ARBA" id="ARBA00019048"/>
    </source>
</evidence>
<evidence type="ECO:0000256" key="11">
    <source>
        <dbReference type="PIRSR" id="PIRSR000806-2"/>
    </source>
</evidence>
<reference evidence="12 13" key="1">
    <citation type="submission" date="2019-07" db="EMBL/GenBank/DDBJ databases">
        <title>Annotation for the trematode Paragonimus westermani.</title>
        <authorList>
            <person name="Choi Y.-J."/>
        </authorList>
    </citation>
    <scope>NUCLEOTIDE SEQUENCE [LARGE SCALE GENOMIC DNA]</scope>
    <source>
        <strain evidence="12">180907_Pwestermani</strain>
    </source>
</reference>
<dbReference type="Gene3D" id="3.90.550.10">
    <property type="entry name" value="Spore Coat Polysaccharide Biosynthesis Protein SpsA, Chain A"/>
    <property type="match status" value="1"/>
</dbReference>
<comment type="function">
    <text evidence="7">UTP--glucose-1-phosphate uridylyltransferase catalyzing the conversion of glucose-1-phosphate into UDP-glucose, a crucial precursor for the production of glycogen.</text>
</comment>
<dbReference type="FunFam" id="2.160.10.10:FF:000001">
    <property type="entry name" value="UTP--glucose-1-phosphate uridylyltransferase"/>
    <property type="match status" value="1"/>
</dbReference>
<dbReference type="InterPro" id="IPR002618">
    <property type="entry name" value="UDPGP_fam"/>
</dbReference>
<keyword evidence="13" id="KW-1185">Reference proteome</keyword>
<evidence type="ECO:0000256" key="10">
    <source>
        <dbReference type="PIRSR" id="PIRSR000806-1"/>
    </source>
</evidence>
<feature type="binding site" evidence="11">
    <location>
        <position position="144"/>
    </location>
    <ligand>
        <name>UTP</name>
        <dbReference type="ChEBI" id="CHEBI:46398"/>
    </ligand>
</feature>
<organism evidence="12 13">
    <name type="scientific">Paragonimus westermani</name>
    <dbReference type="NCBI Taxonomy" id="34504"/>
    <lineage>
        <taxon>Eukaryota</taxon>
        <taxon>Metazoa</taxon>
        <taxon>Spiralia</taxon>
        <taxon>Lophotrochozoa</taxon>
        <taxon>Platyhelminthes</taxon>
        <taxon>Trematoda</taxon>
        <taxon>Digenea</taxon>
        <taxon>Plagiorchiida</taxon>
        <taxon>Troglotremata</taxon>
        <taxon>Troglotrematidae</taxon>
        <taxon>Paragonimus</taxon>
    </lineage>
</organism>
<dbReference type="EC" id="2.7.7.9" evidence="3 9"/>
<dbReference type="InterPro" id="IPR029044">
    <property type="entry name" value="Nucleotide-diphossugar_trans"/>
</dbReference>
<dbReference type="PANTHER" id="PTHR43511">
    <property type="match status" value="1"/>
</dbReference>
<dbReference type="Pfam" id="PF01704">
    <property type="entry name" value="UDPGP"/>
    <property type="match status" value="1"/>
</dbReference>
<dbReference type="AlphaFoldDB" id="A0A8T0D1J5"/>
<comment type="subunit">
    <text evidence="2">Homooctamer.</text>
</comment>
<sequence>MKLASPSVEQSCGKISNFHPSTVDRGRLQAAQVFKELTLKDADAALSTELNRLVETIQPAGVEKRNAFRRQMDEFHKLFKRYLDYTSDLFEWSKIAPLPKDFVKYYISLETQLKKESATQQLNKLVVVKLNGGLGTTMGCTGPKSLISVRNDLTFLDLNVQQIEGLNNSYGTNIPLVLMNSFNTQRDTEKVLRKYQQVNVEISTFKQSMYPRLNRESLLPLAKQAFDEDKKEDGDSASIIDKEVWYPPGHGDFYRSFVNSGLAEKFLAEGKEWVFLSNIDNLGATVDLNILHFLLTSTPKPEFVMEVTDKTSADVKGGTLTYYQGHLRLLELAQVPKDHKDEFASVRTFRIFNTNNLWINLEEMTRLVRMDKLQMEIIVNPKTLDSGLNVLQLEQAAGAAIKSFNQALGINVPRSRFLPVKTTSDLLMVMSNFFPSVPLVKLGSHFKKVKDFLSRFASIPNMLELDHLTVAGDVYFGKDIVLKGTVIIIANVGNLISLPPGSMLENKIVSGNLSILDH</sequence>
<dbReference type="InterPro" id="IPR016267">
    <property type="entry name" value="UDPGP_trans"/>
</dbReference>
<evidence type="ECO:0000256" key="7">
    <source>
        <dbReference type="ARBA" id="ARBA00023579"/>
    </source>
</evidence>
<dbReference type="CDD" id="cd00897">
    <property type="entry name" value="UGPase_euk"/>
    <property type="match status" value="1"/>
</dbReference>
<comment type="catalytic activity">
    <reaction evidence="8">
        <text>alpha-D-glucose 1-phosphate + UTP + H(+) = UDP-alpha-D-glucose + diphosphate</text>
        <dbReference type="Rhea" id="RHEA:19889"/>
        <dbReference type="ChEBI" id="CHEBI:15378"/>
        <dbReference type="ChEBI" id="CHEBI:33019"/>
        <dbReference type="ChEBI" id="CHEBI:46398"/>
        <dbReference type="ChEBI" id="CHEBI:58601"/>
        <dbReference type="ChEBI" id="CHEBI:58885"/>
        <dbReference type="EC" id="2.7.7.9"/>
    </reaction>
    <physiologicalReaction direction="left-to-right" evidence="8">
        <dbReference type="Rhea" id="RHEA:19890"/>
    </physiologicalReaction>
</comment>
<evidence type="ECO:0000256" key="1">
    <source>
        <dbReference type="ARBA" id="ARBA00010401"/>
    </source>
</evidence>
<dbReference type="Proteomes" id="UP000699462">
    <property type="component" value="Unassembled WGS sequence"/>
</dbReference>
<dbReference type="OrthoDB" id="932129at2759"/>
<evidence type="ECO:0000256" key="8">
    <source>
        <dbReference type="ARBA" id="ARBA00047432"/>
    </source>
</evidence>
<keyword evidence="6 9" id="KW-0548">Nucleotidyltransferase</keyword>
<evidence type="ECO:0000313" key="13">
    <source>
        <dbReference type="Proteomes" id="UP000699462"/>
    </source>
</evidence>
<evidence type="ECO:0000256" key="9">
    <source>
        <dbReference type="PIRNR" id="PIRNR000806"/>
    </source>
</evidence>
<name>A0A8T0D1J5_9TREM</name>